<evidence type="ECO:0000256" key="1">
    <source>
        <dbReference type="SAM" id="MobiDB-lite"/>
    </source>
</evidence>
<proteinExistence type="predicted"/>
<feature type="compositionally biased region" description="Polar residues" evidence="1">
    <location>
        <begin position="24"/>
        <end position="33"/>
    </location>
</feature>
<dbReference type="AlphaFoldDB" id="A0A8X6XBV8"/>
<feature type="region of interest" description="Disordered" evidence="1">
    <location>
        <begin position="1"/>
        <end position="33"/>
    </location>
</feature>
<gene>
    <name evidence="2" type="ORF">TNIN_283611</name>
</gene>
<sequence length="94" mass="10370">MNGHEGERSRVEAMQLGMEHSPTAHASTTNPTSSLVHCAQIKITEKLSTKNHGCSMEAPSGERQTELEFAVRMGELKVLFLPHPSCIKKNLERA</sequence>
<dbReference type="EMBL" id="BMAV01007773">
    <property type="protein sequence ID" value="GFY50873.1"/>
    <property type="molecule type" value="Genomic_DNA"/>
</dbReference>
<accession>A0A8X6XBV8</accession>
<reference evidence="2" key="1">
    <citation type="submission" date="2020-08" db="EMBL/GenBank/DDBJ databases">
        <title>Multicomponent nature underlies the extraordinary mechanical properties of spider dragline silk.</title>
        <authorList>
            <person name="Kono N."/>
            <person name="Nakamura H."/>
            <person name="Mori M."/>
            <person name="Yoshida Y."/>
            <person name="Ohtoshi R."/>
            <person name="Malay A.D."/>
            <person name="Moran D.A.P."/>
            <person name="Tomita M."/>
            <person name="Numata K."/>
            <person name="Arakawa K."/>
        </authorList>
    </citation>
    <scope>NUCLEOTIDE SEQUENCE</scope>
</reference>
<name>A0A8X6XBV8_9ARAC</name>
<feature type="compositionally biased region" description="Basic and acidic residues" evidence="1">
    <location>
        <begin position="1"/>
        <end position="11"/>
    </location>
</feature>
<comment type="caution">
    <text evidence="2">The sequence shown here is derived from an EMBL/GenBank/DDBJ whole genome shotgun (WGS) entry which is preliminary data.</text>
</comment>
<dbReference type="Proteomes" id="UP000886998">
    <property type="component" value="Unassembled WGS sequence"/>
</dbReference>
<evidence type="ECO:0000313" key="3">
    <source>
        <dbReference type="Proteomes" id="UP000886998"/>
    </source>
</evidence>
<evidence type="ECO:0000313" key="2">
    <source>
        <dbReference type="EMBL" id="GFY50873.1"/>
    </source>
</evidence>
<protein>
    <submittedName>
        <fullName evidence="2">Uncharacterized protein</fullName>
    </submittedName>
</protein>
<keyword evidence="3" id="KW-1185">Reference proteome</keyword>
<organism evidence="2 3">
    <name type="scientific">Trichonephila inaurata madagascariensis</name>
    <dbReference type="NCBI Taxonomy" id="2747483"/>
    <lineage>
        <taxon>Eukaryota</taxon>
        <taxon>Metazoa</taxon>
        <taxon>Ecdysozoa</taxon>
        <taxon>Arthropoda</taxon>
        <taxon>Chelicerata</taxon>
        <taxon>Arachnida</taxon>
        <taxon>Araneae</taxon>
        <taxon>Araneomorphae</taxon>
        <taxon>Entelegynae</taxon>
        <taxon>Araneoidea</taxon>
        <taxon>Nephilidae</taxon>
        <taxon>Trichonephila</taxon>
        <taxon>Trichonephila inaurata</taxon>
    </lineage>
</organism>